<evidence type="ECO:0000256" key="1">
    <source>
        <dbReference type="SAM" id="Coils"/>
    </source>
</evidence>
<feature type="region of interest" description="Disordered" evidence="2">
    <location>
        <begin position="631"/>
        <end position="650"/>
    </location>
</feature>
<feature type="compositionally biased region" description="Basic and acidic residues" evidence="2">
    <location>
        <begin position="867"/>
        <end position="878"/>
    </location>
</feature>
<evidence type="ECO:0000256" key="2">
    <source>
        <dbReference type="SAM" id="MobiDB-lite"/>
    </source>
</evidence>
<gene>
    <name evidence="3" type="ORF">Cvel_8159</name>
</gene>
<reference evidence="3" key="1">
    <citation type="submission" date="2014-11" db="EMBL/GenBank/DDBJ databases">
        <authorList>
            <person name="Otto D Thomas"/>
            <person name="Naeem Raeece"/>
        </authorList>
    </citation>
    <scope>NUCLEOTIDE SEQUENCE</scope>
</reference>
<feature type="compositionally biased region" description="Basic and acidic residues" evidence="2">
    <location>
        <begin position="718"/>
        <end position="727"/>
    </location>
</feature>
<feature type="coiled-coil region" evidence="1">
    <location>
        <begin position="266"/>
        <end position="314"/>
    </location>
</feature>
<dbReference type="AlphaFoldDB" id="A0A0G4HRT2"/>
<feature type="compositionally biased region" description="Basic and acidic residues" evidence="2">
    <location>
        <begin position="812"/>
        <end position="822"/>
    </location>
</feature>
<proteinExistence type="predicted"/>
<protein>
    <submittedName>
        <fullName evidence="3">Uncharacterized protein</fullName>
    </submittedName>
</protein>
<feature type="compositionally biased region" description="Basic and acidic residues" evidence="2">
    <location>
        <begin position="559"/>
        <end position="577"/>
    </location>
</feature>
<accession>A0A0G4HRT2</accession>
<feature type="compositionally biased region" description="Acidic residues" evidence="2">
    <location>
        <begin position="963"/>
        <end position="972"/>
    </location>
</feature>
<feature type="region of interest" description="Disordered" evidence="2">
    <location>
        <begin position="344"/>
        <end position="522"/>
    </location>
</feature>
<dbReference type="EMBL" id="CDMZ01003627">
    <property type="protein sequence ID" value="CEM47056.1"/>
    <property type="molecule type" value="Genomic_DNA"/>
</dbReference>
<feature type="compositionally biased region" description="Polar residues" evidence="2">
    <location>
        <begin position="344"/>
        <end position="360"/>
    </location>
</feature>
<evidence type="ECO:0000313" key="3">
    <source>
        <dbReference type="EMBL" id="CEM47056.1"/>
    </source>
</evidence>
<name>A0A0G4HRT2_9ALVE</name>
<feature type="compositionally biased region" description="Polar residues" evidence="2">
    <location>
        <begin position="507"/>
        <end position="517"/>
    </location>
</feature>
<feature type="compositionally biased region" description="Polar residues" evidence="2">
    <location>
        <begin position="903"/>
        <end position="917"/>
    </location>
</feature>
<sequence length="1011" mass="113102">MSLVKRKSTDILLVPSGRDTSILVIRDLERQVEEIGAQLRKALARAAEVLRAKRDEESKRLAVEKNVEKKIELVREEYRAQVFQLEEAQRMGMEKLRLQNRHKEEELVGRSTRMRERSEVSLRAELSSLEKSICDERSRGEERAREERAAASREEAVRREALEARQEALLQQLRAKEFHLMEAEAKREVAMAGAEQYRLEAERLRRSLESSEKERREQSERAEGEVSELKERTSRAETLLRDCGAAAQREERERVIRAADRLESIRQDLILQQEKVDADRKALEEEKASLRSLSDTKNAELESLQREKAILKKMQNLTAISVASGSPTPPQVQPLLATNPINMQDPGTSPLSLSFSSTQKAQRKHGRTGEFREGAERAEEREFYQPKPKTTPLATHTQPNTASISRPDRIASLLSGVASQVNRRKMKGDKKEENPMQQQQDDHEEVHTLSPSIDTERRQRTMSAQMLSGVPNALYPDRPTTNRRLAGPLHTGAPRPLPQRSHRDPTQVGTEPQQPDSQDLPVRSHERLENAGDAAHKGRSRLSLDALLGLQTDDVRETEELPSELFRDLMQDEEMNRKNSSRVTKRDSQVSSHKSSARQEKGSAGINLGFREEDVPRKAENHMVFRFQGAAKAASPKSTHEAPFPFPLTGGLDTTAGSSAVSASAPIGSLNIPPQEEMETSALPPRVSSNEARRTEESGVAAAPRGRAQGKQGGNKAETIKSTEKSWRNIGGQQAFHLLFDAGEDDRDQDPFSSARDPFSVPASEKKQTRQEREDSKYQNPSTTRHPVTAAPQSSPESPPEFQGLNRLGTWAEEREGGKDLIDLTQADLDTTLDEQRASDPRKPSLSSFSPSPCTARPAAKGGPQMDSERLEFEELYQKKGPRARWGGGEGKQRGKLPIEESLLNSRRSAFNKTSAARRTWEHSESEDDHEEEEEQSANGGGESAEEEEEEKDLERGGMGSGMEEDVDDEDVDVHLSADQAGALQAAIEERMKGFLDQIKGRSPEELQTVS</sequence>
<dbReference type="VEuPathDB" id="CryptoDB:Cvel_8159"/>
<feature type="compositionally biased region" description="Basic and acidic residues" evidence="2">
    <location>
        <begin position="764"/>
        <end position="777"/>
    </location>
</feature>
<feature type="compositionally biased region" description="Acidic residues" evidence="2">
    <location>
        <begin position="925"/>
        <end position="936"/>
    </location>
</feature>
<feature type="compositionally biased region" description="Basic and acidic residues" evidence="2">
    <location>
        <begin position="429"/>
        <end position="447"/>
    </location>
</feature>
<organism evidence="3">
    <name type="scientific">Chromera velia CCMP2878</name>
    <dbReference type="NCBI Taxonomy" id="1169474"/>
    <lineage>
        <taxon>Eukaryota</taxon>
        <taxon>Sar</taxon>
        <taxon>Alveolata</taxon>
        <taxon>Colpodellida</taxon>
        <taxon>Chromeraceae</taxon>
        <taxon>Chromera</taxon>
    </lineage>
</organism>
<feature type="compositionally biased region" description="Basic and acidic residues" evidence="2">
    <location>
        <begin position="834"/>
        <end position="843"/>
    </location>
</feature>
<feature type="region of interest" description="Disordered" evidence="2">
    <location>
        <begin position="135"/>
        <end position="157"/>
    </location>
</feature>
<feature type="region of interest" description="Disordered" evidence="2">
    <location>
        <begin position="666"/>
        <end position="978"/>
    </location>
</feature>
<feature type="compositionally biased region" description="Polar residues" evidence="2">
    <location>
        <begin position="392"/>
        <end position="404"/>
    </location>
</feature>
<keyword evidence="1" id="KW-0175">Coiled coil</keyword>
<feature type="compositionally biased region" description="Basic and acidic residues" evidence="2">
    <location>
        <begin position="367"/>
        <end position="384"/>
    </location>
</feature>
<feature type="region of interest" description="Disordered" evidence="2">
    <location>
        <begin position="208"/>
        <end position="230"/>
    </location>
</feature>
<feature type="region of interest" description="Disordered" evidence="2">
    <location>
        <begin position="559"/>
        <end position="612"/>
    </location>
</feature>